<dbReference type="Proteomes" id="UP000053611">
    <property type="component" value="Unassembled WGS sequence"/>
</dbReference>
<gene>
    <name evidence="2" type="ORF">CC85DRAFT_286179</name>
</gene>
<feature type="region of interest" description="Disordered" evidence="1">
    <location>
        <begin position="1"/>
        <end position="33"/>
    </location>
</feature>
<dbReference type="GeneID" id="28984028"/>
<protein>
    <submittedName>
        <fullName evidence="2">Uncharacterized protein</fullName>
    </submittedName>
</protein>
<accession>A0A0J1B2E7</accession>
<evidence type="ECO:0000313" key="3">
    <source>
        <dbReference type="Proteomes" id="UP000053611"/>
    </source>
</evidence>
<evidence type="ECO:0000313" key="2">
    <source>
        <dbReference type="EMBL" id="KLT41779.1"/>
    </source>
</evidence>
<proteinExistence type="predicted"/>
<dbReference type="AlphaFoldDB" id="A0A0J1B2E7"/>
<dbReference type="InterPro" id="IPR021278">
    <property type="entry name" value="ATP19"/>
</dbReference>
<dbReference type="OrthoDB" id="2094445at2759"/>
<reference evidence="2 3" key="1">
    <citation type="submission" date="2015-03" db="EMBL/GenBank/DDBJ databases">
        <title>Genomics and transcriptomics of the oil-accumulating basidiomycete yeast T. oleaginosus allow insights into substrate utilization and the diverse evolutionary trajectories of mating systems in fungi.</title>
        <authorList>
            <consortium name="DOE Joint Genome Institute"/>
            <person name="Kourist R."/>
            <person name="Kracht O."/>
            <person name="Bracharz F."/>
            <person name="Lipzen A."/>
            <person name="Nolan M."/>
            <person name="Ohm R."/>
            <person name="Grigoriev I."/>
            <person name="Sun S."/>
            <person name="Heitman J."/>
            <person name="Bruck T."/>
            <person name="Nowrousian M."/>
        </authorList>
    </citation>
    <scope>NUCLEOTIDE SEQUENCE [LARGE SCALE GENOMIC DNA]</scope>
    <source>
        <strain evidence="2 3">IBC0246</strain>
    </source>
</reference>
<evidence type="ECO:0000256" key="1">
    <source>
        <dbReference type="SAM" id="MobiDB-lite"/>
    </source>
</evidence>
<organism evidence="2 3">
    <name type="scientific">Cutaneotrichosporon oleaginosum</name>
    <dbReference type="NCBI Taxonomy" id="879819"/>
    <lineage>
        <taxon>Eukaryota</taxon>
        <taxon>Fungi</taxon>
        <taxon>Dikarya</taxon>
        <taxon>Basidiomycota</taxon>
        <taxon>Agaricomycotina</taxon>
        <taxon>Tremellomycetes</taxon>
        <taxon>Trichosporonales</taxon>
        <taxon>Trichosporonaceae</taxon>
        <taxon>Cutaneotrichosporon</taxon>
    </lineage>
</organism>
<sequence>MRLIGAGSGCPATLARSSDAHRHYRDPTPAISHHARAKIHTDASAIGTILSTIGIAVAASGGGDKKAASTSAPPPVKEDSSINTGNSEEDEFIRSFVAEAEKEGSH</sequence>
<dbReference type="STRING" id="879819.A0A0J1B2E7"/>
<dbReference type="EMBL" id="KQ087213">
    <property type="protein sequence ID" value="KLT41779.1"/>
    <property type="molecule type" value="Genomic_DNA"/>
</dbReference>
<feature type="region of interest" description="Disordered" evidence="1">
    <location>
        <begin position="61"/>
        <end position="90"/>
    </location>
</feature>
<dbReference type="Pfam" id="PF11022">
    <property type="entry name" value="ATP19"/>
    <property type="match status" value="1"/>
</dbReference>
<name>A0A0J1B2E7_9TREE</name>
<dbReference type="RefSeq" id="XP_018278270.1">
    <property type="nucleotide sequence ID" value="XM_018423425.1"/>
</dbReference>
<keyword evidence="3" id="KW-1185">Reference proteome</keyword>